<name>A0A929BA86_9PSEU</name>
<gene>
    <name evidence="2" type="ORF">IQ251_16965</name>
</gene>
<dbReference type="InterPro" id="IPR001714">
    <property type="entry name" value="Pept_M24_MAP"/>
</dbReference>
<evidence type="ECO:0000313" key="3">
    <source>
        <dbReference type="Proteomes" id="UP000598360"/>
    </source>
</evidence>
<dbReference type="PRINTS" id="PR00599">
    <property type="entry name" value="MAPEPTIDASE"/>
</dbReference>
<dbReference type="InterPro" id="IPR036005">
    <property type="entry name" value="Creatinase/aminopeptidase-like"/>
</dbReference>
<proteinExistence type="predicted"/>
<reference evidence="2" key="1">
    <citation type="submission" date="2020-10" db="EMBL/GenBank/DDBJ databases">
        <title>Diversity and distribution of actinomycetes associated with coral in the coast of Hainan.</title>
        <authorList>
            <person name="Li F."/>
        </authorList>
    </citation>
    <scope>NUCLEOTIDE SEQUENCE</scope>
    <source>
        <strain evidence="2">HNM0983</strain>
    </source>
</reference>
<dbReference type="InterPro" id="IPR000994">
    <property type="entry name" value="Pept_M24"/>
</dbReference>
<organism evidence="2 3">
    <name type="scientific">Saccharopolyspora montiporae</name>
    <dbReference type="NCBI Taxonomy" id="2781240"/>
    <lineage>
        <taxon>Bacteria</taxon>
        <taxon>Bacillati</taxon>
        <taxon>Actinomycetota</taxon>
        <taxon>Actinomycetes</taxon>
        <taxon>Pseudonocardiales</taxon>
        <taxon>Pseudonocardiaceae</taxon>
        <taxon>Saccharopolyspora</taxon>
    </lineage>
</organism>
<dbReference type="SUPFAM" id="SSF55920">
    <property type="entry name" value="Creatinase/aminopeptidase"/>
    <property type="match status" value="1"/>
</dbReference>
<dbReference type="RefSeq" id="WP_193929593.1">
    <property type="nucleotide sequence ID" value="NZ_JADEYC010000033.1"/>
</dbReference>
<evidence type="ECO:0000259" key="1">
    <source>
        <dbReference type="Pfam" id="PF00557"/>
    </source>
</evidence>
<accession>A0A929BA86</accession>
<evidence type="ECO:0000313" key="2">
    <source>
        <dbReference type="EMBL" id="MBE9376144.1"/>
    </source>
</evidence>
<protein>
    <submittedName>
        <fullName evidence="2">Methionyl aminopeptidase</fullName>
    </submittedName>
</protein>
<sequence length="244" mass="23735">MIELRSSGELDALREAGRVVAQALAAVREHTAVGVRCAELDAVAREVLDGAGAVPAGWAPRSGAGAIGTSVNDAVLGGVPDGTRLCDGDLVGVVCGARLQGWCAAAAVTVPVGASAAVDLVGTGQAALADGIAAARAGGRVGDVAHAVGVVLRGGGFGVPAGLGGVGRAVRAAPFVPRVGRPGRGAPLRPGMVVVIDPVLLAGGGDAVDADVEGVVRTRDGSCAVHVGHMVAVTERGPRVLTAP</sequence>
<dbReference type="PANTHER" id="PTHR43330">
    <property type="entry name" value="METHIONINE AMINOPEPTIDASE"/>
    <property type="match status" value="1"/>
</dbReference>
<dbReference type="EMBL" id="JADEYC010000033">
    <property type="protein sequence ID" value="MBE9376144.1"/>
    <property type="molecule type" value="Genomic_DNA"/>
</dbReference>
<dbReference type="PANTHER" id="PTHR43330:SF27">
    <property type="entry name" value="METHIONINE AMINOPEPTIDASE"/>
    <property type="match status" value="1"/>
</dbReference>
<dbReference type="Pfam" id="PF00557">
    <property type="entry name" value="Peptidase_M24"/>
    <property type="match status" value="1"/>
</dbReference>
<keyword evidence="2" id="KW-0031">Aminopeptidase</keyword>
<feature type="domain" description="Peptidase M24" evidence="1">
    <location>
        <begin position="12"/>
        <end position="235"/>
    </location>
</feature>
<dbReference type="Proteomes" id="UP000598360">
    <property type="component" value="Unassembled WGS sequence"/>
</dbReference>
<dbReference type="GO" id="GO:0070006">
    <property type="term" value="F:metalloaminopeptidase activity"/>
    <property type="evidence" value="ECO:0007669"/>
    <property type="project" value="TreeGrafter"/>
</dbReference>
<keyword evidence="2" id="KW-0645">Protease</keyword>
<dbReference type="Gene3D" id="3.90.230.10">
    <property type="entry name" value="Creatinase/methionine aminopeptidase superfamily"/>
    <property type="match status" value="1"/>
</dbReference>
<dbReference type="AlphaFoldDB" id="A0A929BA86"/>
<dbReference type="GO" id="GO:0005829">
    <property type="term" value="C:cytosol"/>
    <property type="evidence" value="ECO:0007669"/>
    <property type="project" value="TreeGrafter"/>
</dbReference>
<comment type="caution">
    <text evidence="2">The sequence shown here is derived from an EMBL/GenBank/DDBJ whole genome shotgun (WGS) entry which is preliminary data.</text>
</comment>
<keyword evidence="2" id="KW-0378">Hydrolase</keyword>
<keyword evidence="3" id="KW-1185">Reference proteome</keyword>